<reference evidence="2 3" key="2">
    <citation type="journal article" date="2018" name="J. Invertebr. Pathol.">
        <title>'Candidatus Aquirickettsiella gammari' (Gammaproteobacteria: Legionellales: Coxiellaceae): A bacterial pathogen of the freshwater crustacean Gammarus fossarum (Malacostraca: Amphipoda).</title>
        <authorList>
            <person name="Bojko J."/>
            <person name="Dunn A.M."/>
            <person name="Stebbing P.D."/>
            <person name="van Aerle R."/>
            <person name="Bacela-Spychalska K."/>
            <person name="Bean T.P."/>
            <person name="Urrutia A."/>
            <person name="Stentiford G.D."/>
        </authorList>
    </citation>
    <scope>NUCLEOTIDE SEQUENCE [LARGE SCALE GENOMIC DNA]</scope>
    <source>
        <strain evidence="2">RA15029</strain>
    </source>
</reference>
<feature type="region of interest" description="Disordered" evidence="1">
    <location>
        <begin position="608"/>
        <end position="647"/>
    </location>
</feature>
<organism evidence="2 3">
    <name type="scientific">Candidatus Aquirickettsiella gammari</name>
    <dbReference type="NCBI Taxonomy" id="2016198"/>
    <lineage>
        <taxon>Bacteria</taxon>
        <taxon>Pseudomonadati</taxon>
        <taxon>Pseudomonadota</taxon>
        <taxon>Gammaproteobacteria</taxon>
        <taxon>Legionellales</taxon>
        <taxon>Coxiellaceae</taxon>
        <taxon>Candidatus Aquirickettsiella</taxon>
    </lineage>
</organism>
<evidence type="ECO:0000313" key="3">
    <source>
        <dbReference type="Proteomes" id="UP000226429"/>
    </source>
</evidence>
<evidence type="ECO:0000313" key="2">
    <source>
        <dbReference type="EMBL" id="RDH40220.1"/>
    </source>
</evidence>
<protein>
    <submittedName>
        <fullName evidence="2">Uncharacterized protein</fullName>
    </submittedName>
</protein>
<feature type="compositionally biased region" description="Polar residues" evidence="1">
    <location>
        <begin position="608"/>
        <end position="634"/>
    </location>
</feature>
<evidence type="ECO:0000256" key="1">
    <source>
        <dbReference type="SAM" id="MobiDB-lite"/>
    </source>
</evidence>
<accession>A0A370CI36</accession>
<feature type="compositionally biased region" description="Basic and acidic residues" evidence="1">
    <location>
        <begin position="636"/>
        <end position="647"/>
    </location>
</feature>
<dbReference type="Proteomes" id="UP000226429">
    <property type="component" value="Unassembled WGS sequence"/>
</dbReference>
<keyword evidence="3" id="KW-1185">Reference proteome</keyword>
<proteinExistence type="predicted"/>
<sequence>MRIKVKKIDGPRMFDDPIRTELEIFLNPPKENLRSEATTSATPLIFAAASISTDIQVTGSEKNAIKFLSTQHALRNGNRLIYAGEKTEASQAHAQGLNVSLEEEDRATMAPYYNFSSKVGSLIDFVITYDNEIFFISGKERQEKQLMQTYGTLLKAVGCMQLDKKVTVEGVEVTYEKLEERIKYISVHNASFTAHPDNIAVSLFVLKQLGLDLGETKVVIPNKSSKWIDKTNPDCQINVRGEIKEASFFLDERRFPAAKAIAEKIDLTILDKMTALFYAIDDEILSQGSEKIVKEVELEKSLLKLTIIKLICCDLFQNKQEKTNLGEVLRQRKLQGENTASNQYFTINKIINSFKESHIDVSFLTQEIIFLLAYKLQKGNLTVFEKKGLDTWLESTDTIPGRCFDLEDENFPALIRFYDENPVKTCVVLLKDYVKGEGLLGMIRRIFSGAWNRNYKDPVNKVLAMDKNKEFPDNVNMGHIFTRLRESGLIFSFDAPNKSRLRKILLFCAHLNGEREGLEQLIESSFVFFPTYPKSRFSFFQMRRQGQVYSRGAQVTDEVGNASHGEAMVDASVWRTAGELQLDVNVTQQTSANTTHDGSFELNEESVQYRQSTSPGEASFVSEVSDSGSLNDQDQISDKTTVDSDAESKPFIKHLELPQHSRSSSFISSKSSHSRSSSLCFVSAAGSRVDSTSANERELDGSDEEPLRSQSFPASL</sequence>
<dbReference type="AlphaFoldDB" id="A0A370CI36"/>
<reference evidence="2 3" key="1">
    <citation type="journal article" date="2017" name="Int. J. Syst. Evol. Microbiol.">
        <title>Aquarickettsiella crustaci n. gen. n. sp. (Gammaproteobacteria: Legionellales: Coxiellaceae); a bacterial pathogen of the freshwater crustacean: Gammarus fossarum (Malacostraca: Amphipoda).</title>
        <authorList>
            <person name="Bojko J."/>
            <person name="Dunn A.M."/>
            <person name="Stebbing P.D."/>
            <person name="Van Aerle R."/>
            <person name="Bacela-Spychalska K."/>
            <person name="Bean T.P."/>
            <person name="Stentiford G.D."/>
        </authorList>
    </citation>
    <scope>NUCLEOTIDE SEQUENCE [LARGE SCALE GENOMIC DNA]</scope>
    <source>
        <strain evidence="2">RA15029</strain>
    </source>
</reference>
<comment type="caution">
    <text evidence="2">The sequence shown here is derived from an EMBL/GenBank/DDBJ whole genome shotgun (WGS) entry which is preliminary data.</text>
</comment>
<dbReference type="EMBL" id="NMOS02000013">
    <property type="protein sequence ID" value="RDH40220.1"/>
    <property type="molecule type" value="Genomic_DNA"/>
</dbReference>
<feature type="region of interest" description="Disordered" evidence="1">
    <location>
        <begin position="683"/>
        <end position="716"/>
    </location>
</feature>
<gene>
    <name evidence="2" type="ORF">CFE62_005125</name>
</gene>
<name>A0A370CI36_9COXI</name>